<proteinExistence type="inferred from homology"/>
<comment type="caution">
    <text evidence="10">The sequence shown here is derived from an EMBL/GenBank/DDBJ whole genome shotgun (WGS) entry which is preliminary data.</text>
</comment>
<evidence type="ECO:0000256" key="9">
    <source>
        <dbReference type="SAM" id="Phobius"/>
    </source>
</evidence>
<dbReference type="PATRIC" id="fig|883113.3.peg.1501"/>
<sequence length="292" mass="31362">MSLNFYSFLIVASATFLLASAGGVVGTFNVLKGQALIGDAVGHATFPGVILFFMIFKTRDPLILSLGAFVAGYLADRWIDYFNRQTKLALDPLLAVALSTFFGLGLVLKSYIAGNLKYQEVSQAGLSTYIFGQAAYLMEKDVKLLLFVAIFSLIVVCLTFRLVKAHLFDPTFSRLIGFPNRLVSLIIRFLSLLLIAVGLKLVGAILMAAFLVVPPIAALQWCRKLHHTLALSGAIGGVSAVIGTYLSGLANGLATGPCIIIIMCLFALASLILAPIVKGANRQSKEVVEWEA</sequence>
<gene>
    <name evidence="10" type="ORF">HMPREF9708_01500</name>
</gene>
<evidence type="ECO:0000313" key="11">
    <source>
        <dbReference type="Proteomes" id="UP000006190"/>
    </source>
</evidence>
<feature type="transmembrane region" description="Helical" evidence="9">
    <location>
        <begin position="91"/>
        <end position="112"/>
    </location>
</feature>
<dbReference type="Pfam" id="PF00950">
    <property type="entry name" value="ABC-3"/>
    <property type="match status" value="1"/>
</dbReference>
<evidence type="ECO:0008006" key="12">
    <source>
        <dbReference type="Google" id="ProtNLM"/>
    </source>
</evidence>
<evidence type="ECO:0000313" key="10">
    <source>
        <dbReference type="EMBL" id="EHR36239.1"/>
    </source>
</evidence>
<feature type="transmembrane region" description="Helical" evidence="9">
    <location>
        <begin position="62"/>
        <end position="79"/>
    </location>
</feature>
<reference evidence="10 11" key="1">
    <citation type="submission" date="2012-01" db="EMBL/GenBank/DDBJ databases">
        <title>The Genome Sequence of Facklamia languida CCUG 37842.</title>
        <authorList>
            <consortium name="The Broad Institute Genome Sequencing Platform"/>
            <person name="Earl A."/>
            <person name="Ward D."/>
            <person name="Feldgarden M."/>
            <person name="Gevers D."/>
            <person name="Huys G."/>
            <person name="Young S.K."/>
            <person name="Zeng Q."/>
            <person name="Gargeya S."/>
            <person name="Fitzgerald M."/>
            <person name="Haas B."/>
            <person name="Abouelleil A."/>
            <person name="Alvarado L."/>
            <person name="Arachchi H.M."/>
            <person name="Berlin A."/>
            <person name="Chapman S.B."/>
            <person name="Gearin G."/>
            <person name="Goldberg J."/>
            <person name="Griggs A."/>
            <person name="Gujja S."/>
            <person name="Hansen M."/>
            <person name="Heiman D."/>
            <person name="Howarth C."/>
            <person name="Larimer J."/>
            <person name="Lui A."/>
            <person name="MacDonald P.J.P."/>
            <person name="McCowen C."/>
            <person name="Montmayeur A."/>
            <person name="Murphy C."/>
            <person name="Neiman D."/>
            <person name="Pearson M."/>
            <person name="Priest M."/>
            <person name="Roberts A."/>
            <person name="Saif S."/>
            <person name="Shea T."/>
            <person name="Sisk P."/>
            <person name="Stolte C."/>
            <person name="Sykes S."/>
            <person name="Wortman J."/>
            <person name="Nusbaum C."/>
            <person name="Birren B."/>
        </authorList>
    </citation>
    <scope>NUCLEOTIDE SEQUENCE [LARGE SCALE GENOMIC DNA]</scope>
    <source>
        <strain evidence="10 11">CCUG 37842</strain>
    </source>
</reference>
<dbReference type="eggNOG" id="COG1108">
    <property type="taxonomic scope" value="Bacteria"/>
</dbReference>
<dbReference type="Proteomes" id="UP000006190">
    <property type="component" value="Unassembled WGS sequence"/>
</dbReference>
<evidence type="ECO:0000256" key="2">
    <source>
        <dbReference type="ARBA" id="ARBA00008034"/>
    </source>
</evidence>
<feature type="transmembrane region" description="Helical" evidence="9">
    <location>
        <begin position="254"/>
        <end position="277"/>
    </location>
</feature>
<dbReference type="InterPro" id="IPR037294">
    <property type="entry name" value="ABC_BtuC-like"/>
</dbReference>
<dbReference type="PANTHER" id="PTHR30477:SF3">
    <property type="entry name" value="METAL TRANSPORT SYSTEM MEMBRANE PROTEIN CT_069-RELATED"/>
    <property type="match status" value="1"/>
</dbReference>
<feature type="transmembrane region" description="Helical" evidence="9">
    <location>
        <begin position="6"/>
        <end position="28"/>
    </location>
</feature>
<dbReference type="InterPro" id="IPR001626">
    <property type="entry name" value="ABC_TroCD"/>
</dbReference>
<dbReference type="SUPFAM" id="SSF81345">
    <property type="entry name" value="ABC transporter involved in vitamin B12 uptake, BtuC"/>
    <property type="match status" value="1"/>
</dbReference>
<evidence type="ECO:0000256" key="5">
    <source>
        <dbReference type="ARBA" id="ARBA00022692"/>
    </source>
</evidence>
<feature type="transmembrane region" description="Helical" evidence="9">
    <location>
        <begin position="35"/>
        <end position="56"/>
    </location>
</feature>
<evidence type="ECO:0000256" key="1">
    <source>
        <dbReference type="ARBA" id="ARBA00004651"/>
    </source>
</evidence>
<feature type="transmembrane region" description="Helical" evidence="9">
    <location>
        <begin position="144"/>
        <end position="163"/>
    </location>
</feature>
<evidence type="ECO:0000256" key="8">
    <source>
        <dbReference type="RuleBase" id="RU003943"/>
    </source>
</evidence>
<comment type="similarity">
    <text evidence="2 8">Belongs to the ABC-3 integral membrane protein family.</text>
</comment>
<evidence type="ECO:0000256" key="3">
    <source>
        <dbReference type="ARBA" id="ARBA00022448"/>
    </source>
</evidence>
<accession>H3NKW1</accession>
<dbReference type="Gene3D" id="1.10.3470.10">
    <property type="entry name" value="ABC transporter involved in vitamin B12 uptake, BtuC"/>
    <property type="match status" value="1"/>
</dbReference>
<keyword evidence="5 8" id="KW-0812">Transmembrane</keyword>
<dbReference type="STRING" id="883113.HMPREF9708_01500"/>
<feature type="transmembrane region" description="Helical" evidence="9">
    <location>
        <begin position="229"/>
        <end position="248"/>
    </location>
</feature>
<comment type="subcellular location">
    <subcellularLocation>
        <location evidence="1 8">Cell membrane</location>
        <topology evidence="1 8">Multi-pass membrane protein</topology>
    </subcellularLocation>
</comment>
<protein>
    <recommendedName>
        <fullName evidence="12">ABC 3 transport family protein</fullName>
    </recommendedName>
</protein>
<name>H3NKW1_9LACT</name>
<dbReference type="AlphaFoldDB" id="H3NKW1"/>
<keyword evidence="6 9" id="KW-1133">Transmembrane helix</keyword>
<dbReference type="GO" id="GO:0043190">
    <property type="term" value="C:ATP-binding cassette (ABC) transporter complex"/>
    <property type="evidence" value="ECO:0007669"/>
    <property type="project" value="InterPro"/>
</dbReference>
<keyword evidence="7 9" id="KW-0472">Membrane</keyword>
<evidence type="ECO:0000256" key="4">
    <source>
        <dbReference type="ARBA" id="ARBA00022475"/>
    </source>
</evidence>
<dbReference type="PANTHER" id="PTHR30477">
    <property type="entry name" value="ABC-TRANSPORTER METAL-BINDING PROTEIN"/>
    <property type="match status" value="1"/>
</dbReference>
<feature type="transmembrane region" description="Helical" evidence="9">
    <location>
        <begin position="201"/>
        <end position="222"/>
    </location>
</feature>
<dbReference type="GO" id="GO:0010043">
    <property type="term" value="P:response to zinc ion"/>
    <property type="evidence" value="ECO:0007669"/>
    <property type="project" value="TreeGrafter"/>
</dbReference>
<keyword evidence="3 8" id="KW-0813">Transport</keyword>
<keyword evidence="11" id="KW-1185">Reference proteome</keyword>
<evidence type="ECO:0000256" key="6">
    <source>
        <dbReference type="ARBA" id="ARBA00022989"/>
    </source>
</evidence>
<dbReference type="GO" id="GO:0055085">
    <property type="term" value="P:transmembrane transport"/>
    <property type="evidence" value="ECO:0007669"/>
    <property type="project" value="InterPro"/>
</dbReference>
<evidence type="ECO:0000256" key="7">
    <source>
        <dbReference type="ARBA" id="ARBA00023136"/>
    </source>
</evidence>
<organism evidence="10 11">
    <name type="scientific">Facklamia languida CCUG 37842</name>
    <dbReference type="NCBI Taxonomy" id="883113"/>
    <lineage>
        <taxon>Bacteria</taxon>
        <taxon>Bacillati</taxon>
        <taxon>Bacillota</taxon>
        <taxon>Bacilli</taxon>
        <taxon>Lactobacillales</taxon>
        <taxon>Aerococcaceae</taxon>
        <taxon>Facklamia</taxon>
    </lineage>
</organism>
<dbReference type="HOGENOM" id="CLU_028808_0_0_9"/>
<dbReference type="EMBL" id="AGEG01000016">
    <property type="protein sequence ID" value="EHR36239.1"/>
    <property type="molecule type" value="Genomic_DNA"/>
</dbReference>
<keyword evidence="4" id="KW-1003">Cell membrane</keyword>